<keyword evidence="1" id="KW-0472">Membrane</keyword>
<evidence type="ECO:0000256" key="1">
    <source>
        <dbReference type="SAM" id="Phobius"/>
    </source>
</evidence>
<comment type="caution">
    <text evidence="2">The sequence shown here is derived from an EMBL/GenBank/DDBJ whole genome shotgun (WGS) entry which is preliminary data.</text>
</comment>
<feature type="transmembrane region" description="Helical" evidence="1">
    <location>
        <begin position="180"/>
        <end position="199"/>
    </location>
</feature>
<keyword evidence="3" id="KW-1185">Reference proteome</keyword>
<name>A0A562E600_9GAMM</name>
<gene>
    <name evidence="2" type="ORF">L613_010000000070</name>
</gene>
<protein>
    <submittedName>
        <fullName evidence="2">Uncharacterized protein</fullName>
    </submittedName>
</protein>
<keyword evidence="1" id="KW-0812">Transmembrane</keyword>
<evidence type="ECO:0000313" key="3">
    <source>
        <dbReference type="Proteomes" id="UP000321583"/>
    </source>
</evidence>
<reference evidence="2 3" key="1">
    <citation type="submission" date="2019-07" db="EMBL/GenBank/DDBJ databases">
        <title>Genome sequencing of lignin-degrading bacterial isolates.</title>
        <authorList>
            <person name="Gladden J."/>
        </authorList>
    </citation>
    <scope>NUCLEOTIDE SEQUENCE [LARGE SCALE GENOMIC DNA]</scope>
    <source>
        <strain evidence="2 3">J19</strain>
    </source>
</reference>
<evidence type="ECO:0000313" key="2">
    <source>
        <dbReference type="EMBL" id="TWH17582.1"/>
    </source>
</evidence>
<feature type="transmembrane region" description="Helical" evidence="1">
    <location>
        <begin position="219"/>
        <end position="236"/>
    </location>
</feature>
<feature type="non-terminal residue" evidence="2">
    <location>
        <position position="237"/>
    </location>
</feature>
<proteinExistence type="predicted"/>
<dbReference type="Proteomes" id="UP000321583">
    <property type="component" value="Unassembled WGS sequence"/>
</dbReference>
<feature type="transmembrane region" description="Helical" evidence="1">
    <location>
        <begin position="153"/>
        <end position="173"/>
    </location>
</feature>
<organism evidence="2 3">
    <name type="scientific">Pseudoxanthomonas taiwanensis J19</name>
    <dbReference type="NCBI Taxonomy" id="935569"/>
    <lineage>
        <taxon>Bacteria</taxon>
        <taxon>Pseudomonadati</taxon>
        <taxon>Pseudomonadota</taxon>
        <taxon>Gammaproteobacteria</taxon>
        <taxon>Lysobacterales</taxon>
        <taxon>Lysobacteraceae</taxon>
        <taxon>Pseudoxanthomonas</taxon>
    </lineage>
</organism>
<dbReference type="EMBL" id="VLJS01000003">
    <property type="protein sequence ID" value="TWH17582.1"/>
    <property type="molecule type" value="Genomic_DNA"/>
</dbReference>
<sequence>MVLALLAIAVVVANAFGRIQRWPPTAHLVTGQPTQEQPRTRDCPADAPVPPARAVVHPPPGGWPGVPQAVSVFNVFAGEVRLEYGGHRVCGLMHDARTRDSRFRAGVGMVIVPQAGNQDPVIVYWQPALKPGWIPTIRIGAPSEVQHVDTLRLVVRTACLAVALVLAATALMAYPGARDWTFLGYAALCGLSVVWQAVLSGLSGYPEPWLPVAGHEPRWFVGLSSMGLGAVLCGMWL</sequence>
<keyword evidence="1" id="KW-1133">Transmembrane helix</keyword>
<dbReference type="AlphaFoldDB" id="A0A562E600"/>
<accession>A0A562E600</accession>